<keyword evidence="2" id="KW-1185">Reference proteome</keyword>
<dbReference type="PANTHER" id="PTHR31118:SF12">
    <property type="entry name" value="CYCLASE-LIKE PROTEIN 2"/>
    <property type="match status" value="1"/>
</dbReference>
<dbReference type="InterPro" id="IPR007325">
    <property type="entry name" value="KFase/CYL"/>
</dbReference>
<sequence>MKMYDVSMSIVEGMQVYKNKEAKQPRISVVQDFDTAPCRESRMDMDVHCGTHVDSPLHMLPDGGTMETIPLERLVGPCRVLDLTHVTDGIARADLEKFNIQPGEFLLLKTKNSYKEEFDFEFIFLAKDGAEYLAEKGINGVGIDALGIERSQAGHPTHKTLFLADVIIMEGLRLKEVPEGSYFMVAAPIKLVDTEAAPARVILLEGVTV</sequence>
<organism evidence="1 2">
    <name type="scientific">Laceyella putida</name>
    <dbReference type="NCBI Taxonomy" id="110101"/>
    <lineage>
        <taxon>Bacteria</taxon>
        <taxon>Bacillati</taxon>
        <taxon>Bacillota</taxon>
        <taxon>Bacilli</taxon>
        <taxon>Bacillales</taxon>
        <taxon>Thermoactinomycetaceae</taxon>
        <taxon>Laceyella</taxon>
    </lineage>
</organism>
<dbReference type="Gene3D" id="3.50.30.50">
    <property type="entry name" value="Putative cyclase"/>
    <property type="match status" value="1"/>
</dbReference>
<dbReference type="InterPro" id="IPR037175">
    <property type="entry name" value="KFase_sf"/>
</dbReference>
<dbReference type="RefSeq" id="WP_379864194.1">
    <property type="nucleotide sequence ID" value="NZ_JBHTBW010000019.1"/>
</dbReference>
<dbReference type="EMBL" id="JBHTBW010000019">
    <property type="protein sequence ID" value="MFC7440913.1"/>
    <property type="molecule type" value="Genomic_DNA"/>
</dbReference>
<gene>
    <name evidence="1" type="ORF">ACFQNG_07075</name>
</gene>
<dbReference type="PANTHER" id="PTHR31118">
    <property type="entry name" value="CYCLASE-LIKE PROTEIN 2"/>
    <property type="match status" value="1"/>
</dbReference>
<protein>
    <submittedName>
        <fullName evidence="1">Cyclase family protein</fullName>
        <ecNumber evidence="1">3.5.-.-</ecNumber>
    </submittedName>
</protein>
<dbReference type="Pfam" id="PF04199">
    <property type="entry name" value="Cyclase"/>
    <property type="match status" value="1"/>
</dbReference>
<evidence type="ECO:0000313" key="2">
    <source>
        <dbReference type="Proteomes" id="UP001596500"/>
    </source>
</evidence>
<name>A0ABW2RIZ9_9BACL</name>
<keyword evidence="1" id="KW-0378">Hydrolase</keyword>
<reference evidence="2" key="1">
    <citation type="journal article" date="2019" name="Int. J. Syst. Evol. Microbiol.">
        <title>The Global Catalogue of Microorganisms (GCM) 10K type strain sequencing project: providing services to taxonomists for standard genome sequencing and annotation.</title>
        <authorList>
            <consortium name="The Broad Institute Genomics Platform"/>
            <consortium name="The Broad Institute Genome Sequencing Center for Infectious Disease"/>
            <person name="Wu L."/>
            <person name="Ma J."/>
        </authorList>
    </citation>
    <scope>NUCLEOTIDE SEQUENCE [LARGE SCALE GENOMIC DNA]</scope>
    <source>
        <strain evidence="2">CGMCC 1.12942</strain>
    </source>
</reference>
<evidence type="ECO:0000313" key="1">
    <source>
        <dbReference type="EMBL" id="MFC7440913.1"/>
    </source>
</evidence>
<dbReference type="EC" id="3.5.-.-" evidence="1"/>
<accession>A0ABW2RIZ9</accession>
<dbReference type="Proteomes" id="UP001596500">
    <property type="component" value="Unassembled WGS sequence"/>
</dbReference>
<dbReference type="GO" id="GO:0016787">
    <property type="term" value="F:hydrolase activity"/>
    <property type="evidence" value="ECO:0007669"/>
    <property type="project" value="UniProtKB-KW"/>
</dbReference>
<dbReference type="SUPFAM" id="SSF102198">
    <property type="entry name" value="Putative cyclase"/>
    <property type="match status" value="1"/>
</dbReference>
<comment type="caution">
    <text evidence="1">The sequence shown here is derived from an EMBL/GenBank/DDBJ whole genome shotgun (WGS) entry which is preliminary data.</text>
</comment>
<proteinExistence type="predicted"/>